<organism evidence="1 2">
    <name type="scientific">Arthroderma otae (strain ATCC MYA-4605 / CBS 113480)</name>
    <name type="common">Microsporum canis</name>
    <dbReference type="NCBI Taxonomy" id="554155"/>
    <lineage>
        <taxon>Eukaryota</taxon>
        <taxon>Fungi</taxon>
        <taxon>Dikarya</taxon>
        <taxon>Ascomycota</taxon>
        <taxon>Pezizomycotina</taxon>
        <taxon>Eurotiomycetes</taxon>
        <taxon>Eurotiomycetidae</taxon>
        <taxon>Onygenales</taxon>
        <taxon>Arthrodermataceae</taxon>
        <taxon>Microsporum</taxon>
    </lineage>
</organism>
<dbReference type="AlphaFoldDB" id="C5G0F7"/>
<dbReference type="GeneID" id="9227553"/>
<sequence length="105" mass="11257">MPKMTNGMAERLSPAFLQRRRERYLHAYNGGGVRLAINGGVLPSPLAGSGERGLALPLAVADLSGAAYYPVGDSVASLSRAKDDVVLLWLADSIYICPYCYQALQ</sequence>
<accession>C5G0F7</accession>
<evidence type="ECO:0000313" key="1">
    <source>
        <dbReference type="EMBL" id="EEQ35610.1"/>
    </source>
</evidence>
<keyword evidence="2" id="KW-1185">Reference proteome</keyword>
<name>C5G0F7_ARTOC</name>
<dbReference type="EMBL" id="DS995708">
    <property type="protein sequence ID" value="EEQ35610.1"/>
    <property type="molecule type" value="Genomic_DNA"/>
</dbReference>
<protein>
    <submittedName>
        <fullName evidence="1">Uncharacterized protein</fullName>
    </submittedName>
</protein>
<gene>
    <name evidence="1" type="ORF">MCYG_08429</name>
</gene>
<proteinExistence type="predicted"/>
<dbReference type="Proteomes" id="UP000002035">
    <property type="component" value="Unassembled WGS sequence"/>
</dbReference>
<dbReference type="RefSeq" id="XP_002843346.1">
    <property type="nucleotide sequence ID" value="XM_002843300.1"/>
</dbReference>
<evidence type="ECO:0000313" key="2">
    <source>
        <dbReference type="Proteomes" id="UP000002035"/>
    </source>
</evidence>
<dbReference type="VEuPathDB" id="FungiDB:MCYG_08429"/>
<dbReference type="HOGENOM" id="CLU_2235975_0_0_1"/>
<reference evidence="2" key="1">
    <citation type="journal article" date="2012" name="MBio">
        <title>Comparative genome analysis of Trichophyton rubrum and related dermatophytes reveals candidate genes involved in infection.</title>
        <authorList>
            <person name="Martinez D.A."/>
            <person name="Oliver B.G."/>
            <person name="Graeser Y."/>
            <person name="Goldberg J.M."/>
            <person name="Li W."/>
            <person name="Martinez-Rossi N.M."/>
            <person name="Monod M."/>
            <person name="Shelest E."/>
            <person name="Barton R.C."/>
            <person name="Birch E."/>
            <person name="Brakhage A.A."/>
            <person name="Chen Z."/>
            <person name="Gurr S.J."/>
            <person name="Heiman D."/>
            <person name="Heitman J."/>
            <person name="Kosti I."/>
            <person name="Rossi A."/>
            <person name="Saif S."/>
            <person name="Samalova M."/>
            <person name="Saunders C.W."/>
            <person name="Shea T."/>
            <person name="Summerbell R.C."/>
            <person name="Xu J."/>
            <person name="Young S."/>
            <person name="Zeng Q."/>
            <person name="Birren B.W."/>
            <person name="Cuomo C.A."/>
            <person name="White T.C."/>
        </authorList>
    </citation>
    <scope>NUCLEOTIDE SEQUENCE [LARGE SCALE GENOMIC DNA]</scope>
    <source>
        <strain evidence="2">ATCC MYA-4605 / CBS 113480</strain>
    </source>
</reference>